<feature type="chain" id="PRO_5047122650" description="Outer membrane protein beta-barrel domain-containing protein" evidence="1">
    <location>
        <begin position="17"/>
        <end position="233"/>
    </location>
</feature>
<protein>
    <recommendedName>
        <fullName evidence="4">Outer membrane protein beta-barrel domain-containing protein</fullName>
    </recommendedName>
</protein>
<dbReference type="Proteomes" id="UP001500454">
    <property type="component" value="Unassembled WGS sequence"/>
</dbReference>
<evidence type="ECO:0000313" key="2">
    <source>
        <dbReference type="EMBL" id="GAA4391651.1"/>
    </source>
</evidence>
<gene>
    <name evidence="2" type="ORF">GCM10023186_41150</name>
</gene>
<accession>A0ABP8JJ20</accession>
<name>A0ABP8JJ20_9BACT</name>
<proteinExistence type="predicted"/>
<organism evidence="2 3">
    <name type="scientific">Hymenobacter koreensis</name>
    <dbReference type="NCBI Taxonomy" id="1084523"/>
    <lineage>
        <taxon>Bacteria</taxon>
        <taxon>Pseudomonadati</taxon>
        <taxon>Bacteroidota</taxon>
        <taxon>Cytophagia</taxon>
        <taxon>Cytophagales</taxon>
        <taxon>Hymenobacteraceae</taxon>
        <taxon>Hymenobacter</taxon>
    </lineage>
</organism>
<evidence type="ECO:0000313" key="3">
    <source>
        <dbReference type="Proteomes" id="UP001500454"/>
    </source>
</evidence>
<reference evidence="3" key="1">
    <citation type="journal article" date="2019" name="Int. J. Syst. Evol. Microbiol.">
        <title>The Global Catalogue of Microorganisms (GCM) 10K type strain sequencing project: providing services to taxonomists for standard genome sequencing and annotation.</title>
        <authorList>
            <consortium name="The Broad Institute Genomics Platform"/>
            <consortium name="The Broad Institute Genome Sequencing Center for Infectious Disease"/>
            <person name="Wu L."/>
            <person name="Ma J."/>
        </authorList>
    </citation>
    <scope>NUCLEOTIDE SEQUENCE [LARGE SCALE GENOMIC DNA]</scope>
    <source>
        <strain evidence="3">JCM 17924</strain>
    </source>
</reference>
<evidence type="ECO:0008006" key="4">
    <source>
        <dbReference type="Google" id="ProtNLM"/>
    </source>
</evidence>
<keyword evidence="3" id="KW-1185">Reference proteome</keyword>
<evidence type="ECO:0000256" key="1">
    <source>
        <dbReference type="SAM" id="SignalP"/>
    </source>
</evidence>
<keyword evidence="1" id="KW-0732">Signal</keyword>
<feature type="signal peptide" evidence="1">
    <location>
        <begin position="1"/>
        <end position="16"/>
    </location>
</feature>
<dbReference type="EMBL" id="BAABHA010000015">
    <property type="protein sequence ID" value="GAA4391651.1"/>
    <property type="molecule type" value="Genomic_DNA"/>
</dbReference>
<sequence>MLGAAALLLAPMVASAQAPRRHFDTQGRAYYRGPLRLTAGGGVAFYTGDLTSSPAQNLPGGNVQVGIIYPFRPHLSVGGELGWFQIGATDQLAERNLAFRSRNSSLTSFLRYEPLHDPARFSVSGANPIGIKPFLQAGAGLLLYKPILYTGKGRYDGQQAILAPERSDYPATAVVAPVGGGLSFLLTKGFYLTAQGTYFFTTTDHLDDVSQRGNPRRNDGYGLAELKVEYSLK</sequence>
<comment type="caution">
    <text evidence="2">The sequence shown here is derived from an EMBL/GenBank/DDBJ whole genome shotgun (WGS) entry which is preliminary data.</text>
</comment>